<evidence type="ECO:0000313" key="8">
    <source>
        <dbReference type="EMBL" id="CAG9860980.1"/>
    </source>
</evidence>
<dbReference type="OrthoDB" id="6105729at2759"/>
<feature type="domain" description="UBZ1-type" evidence="7">
    <location>
        <begin position="301"/>
        <end position="327"/>
    </location>
</feature>
<feature type="coiled-coil region" evidence="5">
    <location>
        <begin position="15"/>
        <end position="83"/>
    </location>
</feature>
<keyword evidence="9" id="KW-1185">Reference proteome</keyword>
<evidence type="ECO:0000313" key="9">
    <source>
        <dbReference type="Proteomes" id="UP001153712"/>
    </source>
</evidence>
<evidence type="ECO:0000256" key="2">
    <source>
        <dbReference type="ARBA" id="ARBA00022771"/>
    </source>
</evidence>
<dbReference type="Proteomes" id="UP001153712">
    <property type="component" value="Chromosome 4"/>
</dbReference>
<keyword evidence="3" id="KW-0862">Zinc</keyword>
<dbReference type="Gene3D" id="6.20.250.40">
    <property type="match status" value="1"/>
</dbReference>
<evidence type="ECO:0000259" key="7">
    <source>
        <dbReference type="Pfam" id="PF18112"/>
    </source>
</evidence>
<accession>A0A9N9XR02</accession>
<feature type="compositionally biased region" description="Polar residues" evidence="6">
    <location>
        <begin position="278"/>
        <end position="293"/>
    </location>
</feature>
<keyword evidence="4 5" id="KW-0175">Coiled coil</keyword>
<evidence type="ECO:0000256" key="4">
    <source>
        <dbReference type="ARBA" id="ARBA00023054"/>
    </source>
</evidence>
<organism evidence="8 9">
    <name type="scientific">Phyllotreta striolata</name>
    <name type="common">Striped flea beetle</name>
    <name type="synonym">Crioceris striolata</name>
    <dbReference type="NCBI Taxonomy" id="444603"/>
    <lineage>
        <taxon>Eukaryota</taxon>
        <taxon>Metazoa</taxon>
        <taxon>Ecdysozoa</taxon>
        <taxon>Arthropoda</taxon>
        <taxon>Hexapoda</taxon>
        <taxon>Insecta</taxon>
        <taxon>Pterygota</taxon>
        <taxon>Neoptera</taxon>
        <taxon>Endopterygota</taxon>
        <taxon>Coleoptera</taxon>
        <taxon>Polyphaga</taxon>
        <taxon>Cucujiformia</taxon>
        <taxon>Chrysomeloidea</taxon>
        <taxon>Chrysomelidae</taxon>
        <taxon>Galerucinae</taxon>
        <taxon>Alticini</taxon>
        <taxon>Phyllotreta</taxon>
    </lineage>
</organism>
<protein>
    <recommendedName>
        <fullName evidence="7">UBZ1-type domain-containing protein</fullName>
    </recommendedName>
</protein>
<dbReference type="InterPro" id="IPR041641">
    <property type="entry name" value="CALCOCO1/2_Zn_UBZ1"/>
</dbReference>
<reference evidence="8" key="1">
    <citation type="submission" date="2022-01" db="EMBL/GenBank/DDBJ databases">
        <authorList>
            <person name="King R."/>
        </authorList>
    </citation>
    <scope>NUCLEOTIDE SEQUENCE</scope>
</reference>
<keyword evidence="2" id="KW-0863">Zinc-finger</keyword>
<dbReference type="CDD" id="cd21965">
    <property type="entry name" value="Zn-C2H2_CALCOCO1_TAX1BP1_like"/>
    <property type="match status" value="1"/>
</dbReference>
<evidence type="ECO:0000256" key="5">
    <source>
        <dbReference type="SAM" id="Coils"/>
    </source>
</evidence>
<gene>
    <name evidence="8" type="ORF">PHYEVI_LOCUS7327</name>
</gene>
<feature type="compositionally biased region" description="Basic and acidic residues" evidence="6">
    <location>
        <begin position="268"/>
        <end position="277"/>
    </location>
</feature>
<dbReference type="Pfam" id="PF18112">
    <property type="entry name" value="Zn-C2H2_12"/>
    <property type="match status" value="1"/>
</dbReference>
<evidence type="ECO:0000256" key="6">
    <source>
        <dbReference type="SAM" id="MobiDB-lite"/>
    </source>
</evidence>
<feature type="region of interest" description="Disordered" evidence="6">
    <location>
        <begin position="268"/>
        <end position="293"/>
    </location>
</feature>
<dbReference type="EMBL" id="OU900097">
    <property type="protein sequence ID" value="CAG9860980.1"/>
    <property type="molecule type" value="Genomic_DNA"/>
</dbReference>
<name>A0A9N9XR02_PHYSR</name>
<keyword evidence="1" id="KW-0479">Metal-binding</keyword>
<sequence length="349" mass="39912">MDESVGAHYAIQIAVQTLRDRCKALQKRVGLLEEENIILRTACSKNEETERSLTELDILKGQISEITEQRDQLQERVKMVTNENQDLWTKLGKLISVNKNLNEQFNKINETLNRHTNPPTLIRSKTFTQNNPLLKHSPQKSNLEVNENLSLELENISLKLMDSFSKQKLELEKMCSEITEMQCDDEIITENYGFCFDESMEDDVNEECNGVLENLKALREEVLLQKMALTKSVTQLECLASIKTIPCKLCDKRNKSRVEKTTSTDDIPKIGMDKCTETNHSPQGEDSSVKTSSLAPENIEKICPICSQLFKKEVKFEEFLNHVEGHFMFDGSDFENVFIKSASESSFVD</sequence>
<evidence type="ECO:0000256" key="1">
    <source>
        <dbReference type="ARBA" id="ARBA00022723"/>
    </source>
</evidence>
<evidence type="ECO:0000256" key="3">
    <source>
        <dbReference type="ARBA" id="ARBA00022833"/>
    </source>
</evidence>
<proteinExistence type="predicted"/>
<dbReference type="GO" id="GO:0008270">
    <property type="term" value="F:zinc ion binding"/>
    <property type="evidence" value="ECO:0007669"/>
    <property type="project" value="UniProtKB-KW"/>
</dbReference>
<dbReference type="AlphaFoldDB" id="A0A9N9XR02"/>